<reference evidence="6" key="1">
    <citation type="submission" date="2021-01" db="EMBL/GenBank/DDBJ databases">
        <authorList>
            <person name="Corre E."/>
            <person name="Pelletier E."/>
            <person name="Niang G."/>
            <person name="Scheremetjew M."/>
            <person name="Finn R."/>
            <person name="Kale V."/>
            <person name="Holt S."/>
            <person name="Cochrane G."/>
            <person name="Meng A."/>
            <person name="Brown T."/>
            <person name="Cohen L."/>
        </authorList>
    </citation>
    <scope>NUCLEOTIDE SEQUENCE</scope>
    <source>
        <strain evidence="6">CCMP2078</strain>
    </source>
</reference>
<feature type="transmembrane region" description="Helical" evidence="5">
    <location>
        <begin position="86"/>
        <end position="109"/>
    </location>
</feature>
<evidence type="ECO:0000256" key="4">
    <source>
        <dbReference type="ARBA" id="ARBA00023136"/>
    </source>
</evidence>
<evidence type="ECO:0008006" key="7">
    <source>
        <dbReference type="Google" id="ProtNLM"/>
    </source>
</evidence>
<evidence type="ECO:0000256" key="5">
    <source>
        <dbReference type="SAM" id="Phobius"/>
    </source>
</evidence>
<keyword evidence="2 5" id="KW-0812">Transmembrane</keyword>
<feature type="transmembrane region" description="Helical" evidence="5">
    <location>
        <begin position="175"/>
        <end position="193"/>
    </location>
</feature>
<protein>
    <recommendedName>
        <fullName evidence="7">Sugar phosphate transporter domain-containing protein</fullName>
    </recommendedName>
</protein>
<keyword evidence="3 5" id="KW-1133">Transmembrane helix</keyword>
<gene>
    <name evidence="6" type="ORF">PPYR1160_LOCUS9812</name>
</gene>
<comment type="subcellular location">
    <subcellularLocation>
        <location evidence="1">Membrane</location>
        <topology evidence="1">Multi-pass membrane protein</topology>
    </subcellularLocation>
</comment>
<feature type="transmembrane region" description="Helical" evidence="5">
    <location>
        <begin position="27"/>
        <end position="44"/>
    </location>
</feature>
<feature type="transmembrane region" description="Helical" evidence="5">
    <location>
        <begin position="205"/>
        <end position="228"/>
    </location>
</feature>
<name>A0A7R9UBM9_9STRA</name>
<organism evidence="6">
    <name type="scientific">Pinguiococcus pyrenoidosus</name>
    <dbReference type="NCBI Taxonomy" id="172671"/>
    <lineage>
        <taxon>Eukaryota</taxon>
        <taxon>Sar</taxon>
        <taxon>Stramenopiles</taxon>
        <taxon>Ochrophyta</taxon>
        <taxon>Pinguiophyceae</taxon>
        <taxon>Pinguiochrysidales</taxon>
        <taxon>Pinguiochrysidaceae</taxon>
        <taxon>Pinguiococcus</taxon>
    </lineage>
</organism>
<evidence type="ECO:0000256" key="1">
    <source>
        <dbReference type="ARBA" id="ARBA00004141"/>
    </source>
</evidence>
<dbReference type="PANTHER" id="PTHR11132">
    <property type="entry name" value="SOLUTE CARRIER FAMILY 35"/>
    <property type="match status" value="1"/>
</dbReference>
<evidence type="ECO:0000256" key="3">
    <source>
        <dbReference type="ARBA" id="ARBA00022989"/>
    </source>
</evidence>
<evidence type="ECO:0000256" key="2">
    <source>
        <dbReference type="ARBA" id="ARBA00022692"/>
    </source>
</evidence>
<dbReference type="InterPro" id="IPR050186">
    <property type="entry name" value="TPT_transporter"/>
</dbReference>
<keyword evidence="4 5" id="KW-0472">Membrane</keyword>
<accession>A0A7R9UBM9</accession>
<dbReference type="GO" id="GO:0016020">
    <property type="term" value="C:membrane"/>
    <property type="evidence" value="ECO:0007669"/>
    <property type="project" value="UniProtKB-SubCell"/>
</dbReference>
<feature type="transmembrane region" description="Helical" evidence="5">
    <location>
        <begin position="288"/>
        <end position="312"/>
    </location>
</feature>
<evidence type="ECO:0000313" key="6">
    <source>
        <dbReference type="EMBL" id="CAD8260310.1"/>
    </source>
</evidence>
<proteinExistence type="predicted"/>
<feature type="transmembrane region" description="Helical" evidence="5">
    <location>
        <begin position="240"/>
        <end position="262"/>
    </location>
</feature>
<dbReference type="AlphaFoldDB" id="A0A7R9UBM9"/>
<sequence length="320" mass="34895">MALAKEPLAQAEGLSSPKSESAVSKPMALSIALYSLASSSMLLVNKALVQHVASHGLVVAVQLLFTSITVYLATSWRCFGLEPVVWSWNVVKLYLIYTGLFVSGVYANMRALAGTNVETVIVFRSCTPLAVAGLDYYFMGRELPTYRSATALMLLVIGSFAYVETDQEFHMSGLSAYFWVMLYFVCIVAQMTLGKVILHDKSVSISAAVLYNNALAFFPMLCFSLALGEDPRSIKTDNQTGMILLFVSCLTGTLIGYCGWWCRSLMSATAYTVVGVSNKFITIAVNRLLWPSSTGLGGLLAVVFCVFASSMYRQAPLRNK</sequence>
<feature type="transmembrane region" description="Helical" evidence="5">
    <location>
        <begin position="56"/>
        <end position="74"/>
    </location>
</feature>
<dbReference type="EMBL" id="HBEA01012898">
    <property type="protein sequence ID" value="CAD8260310.1"/>
    <property type="molecule type" value="Transcribed_RNA"/>
</dbReference>
<feature type="transmembrane region" description="Helical" evidence="5">
    <location>
        <begin position="145"/>
        <end position="163"/>
    </location>
</feature>